<dbReference type="InterPro" id="IPR017972">
    <property type="entry name" value="Cyt_P450_CS"/>
</dbReference>
<dbReference type="PATRIC" id="fig|1097667.3.peg.709"/>
<keyword evidence="6 7" id="KW-0503">Monooxygenase</keyword>
<dbReference type="PRINTS" id="PR00359">
    <property type="entry name" value="BP450"/>
</dbReference>
<dbReference type="PRINTS" id="PR00385">
    <property type="entry name" value="P450"/>
</dbReference>
<dbReference type="Gene3D" id="1.10.630.10">
    <property type="entry name" value="Cytochrome P450"/>
    <property type="match status" value="1"/>
</dbReference>
<comment type="similarity">
    <text evidence="1 7">Belongs to the cytochrome P450 family.</text>
</comment>
<keyword evidence="2 7" id="KW-0349">Heme</keyword>
<dbReference type="Proteomes" id="UP000005143">
    <property type="component" value="Unassembled WGS sequence"/>
</dbReference>
<evidence type="ECO:0000256" key="2">
    <source>
        <dbReference type="ARBA" id="ARBA00022617"/>
    </source>
</evidence>
<dbReference type="FunFam" id="1.10.630.10:FF:000018">
    <property type="entry name" value="Cytochrome P450 monooxygenase"/>
    <property type="match status" value="1"/>
</dbReference>
<dbReference type="SUPFAM" id="SSF48264">
    <property type="entry name" value="Cytochrome P450"/>
    <property type="match status" value="1"/>
</dbReference>
<dbReference type="EMBL" id="AGUD01000028">
    <property type="protein sequence ID" value="EHN12393.1"/>
    <property type="molecule type" value="Genomic_DNA"/>
</dbReference>
<proteinExistence type="inferred from homology"/>
<dbReference type="CDD" id="cd20625">
    <property type="entry name" value="CYP164-like"/>
    <property type="match status" value="1"/>
</dbReference>
<dbReference type="GO" id="GO:0016705">
    <property type="term" value="F:oxidoreductase activity, acting on paired donors, with incorporation or reduction of molecular oxygen"/>
    <property type="evidence" value="ECO:0007669"/>
    <property type="project" value="InterPro"/>
</dbReference>
<name>H0E1Q0_9ACTN</name>
<gene>
    <name evidence="8" type="ORF">PAI11_07120</name>
</gene>
<dbReference type="AlphaFoldDB" id="H0E1Q0"/>
<dbReference type="GO" id="GO:0004497">
    <property type="term" value="F:monooxygenase activity"/>
    <property type="evidence" value="ECO:0007669"/>
    <property type="project" value="UniProtKB-KW"/>
</dbReference>
<organism evidence="8 9">
    <name type="scientific">Patulibacter medicamentivorans</name>
    <dbReference type="NCBI Taxonomy" id="1097667"/>
    <lineage>
        <taxon>Bacteria</taxon>
        <taxon>Bacillati</taxon>
        <taxon>Actinomycetota</taxon>
        <taxon>Thermoleophilia</taxon>
        <taxon>Solirubrobacterales</taxon>
        <taxon>Patulibacteraceae</taxon>
        <taxon>Patulibacter</taxon>
    </lineage>
</organism>
<dbReference type="OrthoDB" id="5500002at2"/>
<keyword evidence="9" id="KW-1185">Reference proteome</keyword>
<keyword evidence="5 7" id="KW-0408">Iron</keyword>
<evidence type="ECO:0000256" key="4">
    <source>
        <dbReference type="ARBA" id="ARBA00023002"/>
    </source>
</evidence>
<keyword evidence="3 7" id="KW-0479">Metal-binding</keyword>
<dbReference type="PROSITE" id="PS00086">
    <property type="entry name" value="CYTOCHROME_P450"/>
    <property type="match status" value="1"/>
</dbReference>
<dbReference type="PANTHER" id="PTHR46696:SF1">
    <property type="entry name" value="CYTOCHROME P450 YJIB-RELATED"/>
    <property type="match status" value="1"/>
</dbReference>
<evidence type="ECO:0000256" key="3">
    <source>
        <dbReference type="ARBA" id="ARBA00022723"/>
    </source>
</evidence>
<dbReference type="RefSeq" id="WP_007570963.1">
    <property type="nucleotide sequence ID" value="NZ_AGUD01000028.1"/>
</dbReference>
<accession>H0E1Q0</accession>
<evidence type="ECO:0000256" key="6">
    <source>
        <dbReference type="ARBA" id="ARBA00023033"/>
    </source>
</evidence>
<evidence type="ECO:0000313" key="8">
    <source>
        <dbReference type="EMBL" id="EHN12393.1"/>
    </source>
</evidence>
<evidence type="ECO:0000256" key="5">
    <source>
        <dbReference type="ARBA" id="ARBA00023004"/>
    </source>
</evidence>
<sequence length="400" mass="44367">MATPTDLLTAPPERADIVCSELRESANGVHLLETGWGLVLRYDDVADLLRRPTIFSSERFADSPGAIHDASDPLQRRYVEVFGEVMLFQDPPVHTRLRGLVKRTFSPTATSRMREAVERVTDEILSGFAPDQEIDLVTDFADILPAWVISDILGVPMADRSRFRDWSTGFSAPLDPTCQGDERTAAIHDGAALIEYLEELIESRRSAPGDDLVSLLVSAEEEGDRLTGDELAGMIALLLVAGNETTMNLLTGGTQLLFDHPDQRELLASDPALIDSAIEEMLRFDPPFRWIGRVMREDYEVGGTALHAGQWVFVSLTGANRDPRHFDDPDRFDITRQPNRHLTFGSGIHYCLGAPLARLEARVALPQLLGRFPNLRPGASGPRCQPQFSVRAYESLPVRL</sequence>
<evidence type="ECO:0000256" key="7">
    <source>
        <dbReference type="RuleBase" id="RU000461"/>
    </source>
</evidence>
<reference evidence="8 9" key="1">
    <citation type="journal article" date="2013" name="Biodegradation">
        <title>Quantitative proteomic analysis of ibuprofen-degrading Patulibacter sp. strain I11.</title>
        <authorList>
            <person name="Almeida B."/>
            <person name="Kjeldal H."/>
            <person name="Lolas I."/>
            <person name="Knudsen A.D."/>
            <person name="Carvalho G."/>
            <person name="Nielsen K.L."/>
            <person name="Barreto Crespo M.T."/>
            <person name="Stensballe A."/>
            <person name="Nielsen J.L."/>
        </authorList>
    </citation>
    <scope>NUCLEOTIDE SEQUENCE [LARGE SCALE GENOMIC DNA]</scope>
    <source>
        <strain evidence="8 9">I11</strain>
    </source>
</reference>
<dbReference type="InterPro" id="IPR036396">
    <property type="entry name" value="Cyt_P450_sf"/>
</dbReference>
<comment type="caution">
    <text evidence="8">The sequence shown here is derived from an EMBL/GenBank/DDBJ whole genome shotgun (WGS) entry which is preliminary data.</text>
</comment>
<dbReference type="GO" id="GO:0020037">
    <property type="term" value="F:heme binding"/>
    <property type="evidence" value="ECO:0007669"/>
    <property type="project" value="InterPro"/>
</dbReference>
<protein>
    <submittedName>
        <fullName evidence="8">Putative cytochrome P450 hydroxylase</fullName>
    </submittedName>
</protein>
<dbReference type="PANTHER" id="PTHR46696">
    <property type="entry name" value="P450, PUTATIVE (EUROFUNG)-RELATED"/>
    <property type="match status" value="1"/>
</dbReference>
<dbReference type="GO" id="GO:0005506">
    <property type="term" value="F:iron ion binding"/>
    <property type="evidence" value="ECO:0007669"/>
    <property type="project" value="InterPro"/>
</dbReference>
<dbReference type="Pfam" id="PF00067">
    <property type="entry name" value="p450"/>
    <property type="match status" value="1"/>
</dbReference>
<evidence type="ECO:0000313" key="9">
    <source>
        <dbReference type="Proteomes" id="UP000005143"/>
    </source>
</evidence>
<evidence type="ECO:0000256" key="1">
    <source>
        <dbReference type="ARBA" id="ARBA00010617"/>
    </source>
</evidence>
<dbReference type="InterPro" id="IPR001128">
    <property type="entry name" value="Cyt_P450"/>
</dbReference>
<keyword evidence="4 7" id="KW-0560">Oxidoreductase</keyword>
<dbReference type="InterPro" id="IPR002397">
    <property type="entry name" value="Cyt_P450_B"/>
</dbReference>